<dbReference type="EMBL" id="MCFD01000001">
    <property type="protein sequence ID" value="ORX74763.1"/>
    <property type="molecule type" value="Genomic_DNA"/>
</dbReference>
<dbReference type="FunFam" id="1.10.8.60:FF:000012">
    <property type="entry name" value="Replication factor C subunit 4"/>
    <property type="match status" value="1"/>
</dbReference>
<evidence type="ECO:0000259" key="8">
    <source>
        <dbReference type="SMART" id="SM00382"/>
    </source>
</evidence>
<keyword evidence="3" id="KW-0235">DNA replication</keyword>
<dbReference type="PANTHER" id="PTHR11669:SF5">
    <property type="entry name" value="REPLICATION FACTOR C SUBUNIT 2"/>
    <property type="match status" value="1"/>
</dbReference>
<dbReference type="Gene3D" id="1.10.8.60">
    <property type="match status" value="1"/>
</dbReference>
<dbReference type="InterPro" id="IPR047854">
    <property type="entry name" value="RFC_lid"/>
</dbReference>
<dbReference type="CDD" id="cd00009">
    <property type="entry name" value="AAA"/>
    <property type="match status" value="1"/>
</dbReference>
<evidence type="ECO:0000256" key="3">
    <source>
        <dbReference type="ARBA" id="ARBA00022705"/>
    </source>
</evidence>
<keyword evidence="10" id="KW-1185">Reference proteome</keyword>
<dbReference type="SUPFAM" id="SSF52540">
    <property type="entry name" value="P-loop containing nucleoside triphosphate hydrolases"/>
    <property type="match status" value="1"/>
</dbReference>
<proteinExistence type="inferred from homology"/>
<keyword evidence="9" id="KW-0378">Hydrolase</keyword>
<gene>
    <name evidence="9" type="ORF">DL89DRAFT_22475</name>
</gene>
<dbReference type="InterPro" id="IPR003593">
    <property type="entry name" value="AAA+_ATPase"/>
</dbReference>
<dbReference type="GO" id="GO:0006281">
    <property type="term" value="P:DNA repair"/>
    <property type="evidence" value="ECO:0007669"/>
    <property type="project" value="TreeGrafter"/>
</dbReference>
<sequence>MATQLSNNANDTLPWVEKYRPVELKDVVGNSETVERLRVIAQSGNMPNLILTGAPGIGKTTSILCLAHALLGPSFKEAVMELNASDDRGIDVVRNRIKMFAQKKVTLPAGRHKIIILDEADNMTPGAQQALRRTMELYSNTTRFALACNLSGKIIEPIQSRCAILRYGKLTNEQVLRRLVEVCRAESVEYSPDGLEAVAFSADGDMRQAVNNLQSTASGFGFVSQENVFRVCDQPHPVVIRAMLESCGQGDVDKAVACISSLWNQGYSAVDIVTAVFRVVKVDDRLDEDKKLKFIREIGITHMRIVDGLQTLAQLQGLVARLCKLALPPSAFAV</sequence>
<dbReference type="GO" id="GO:0006271">
    <property type="term" value="P:DNA strand elongation involved in DNA replication"/>
    <property type="evidence" value="ECO:0007669"/>
    <property type="project" value="UniProtKB-ARBA"/>
</dbReference>
<dbReference type="GO" id="GO:0003677">
    <property type="term" value="F:DNA binding"/>
    <property type="evidence" value="ECO:0007669"/>
    <property type="project" value="InterPro"/>
</dbReference>
<dbReference type="Proteomes" id="UP000193922">
    <property type="component" value="Unassembled WGS sequence"/>
</dbReference>
<dbReference type="Pfam" id="PF08542">
    <property type="entry name" value="Rep_fac_C"/>
    <property type="match status" value="1"/>
</dbReference>
<dbReference type="GO" id="GO:0016887">
    <property type="term" value="F:ATP hydrolysis activity"/>
    <property type="evidence" value="ECO:0007669"/>
    <property type="project" value="InterPro"/>
</dbReference>
<dbReference type="InterPro" id="IPR027417">
    <property type="entry name" value="P-loop_NTPase"/>
</dbReference>
<evidence type="ECO:0000256" key="7">
    <source>
        <dbReference type="ARBA" id="ARBA00070186"/>
    </source>
</evidence>
<accession>A0A1Y1WML5</accession>
<dbReference type="InterPro" id="IPR050238">
    <property type="entry name" value="DNA_Rep/Repair_Clamp_Loader"/>
</dbReference>
<dbReference type="GO" id="GO:0031389">
    <property type="term" value="C:Rad17 RFC-like complex"/>
    <property type="evidence" value="ECO:0007669"/>
    <property type="project" value="TreeGrafter"/>
</dbReference>
<keyword evidence="4" id="KW-0547">Nucleotide-binding</keyword>
<comment type="caution">
    <text evidence="9">The sequence shown here is derived from an EMBL/GenBank/DDBJ whole genome shotgun (WGS) entry which is preliminary data.</text>
</comment>
<dbReference type="RefSeq" id="XP_040747974.1">
    <property type="nucleotide sequence ID" value="XM_040884711.1"/>
</dbReference>
<name>A0A1Y1WML5_9FUNG</name>
<dbReference type="FunFam" id="1.20.272.10:FF:000015">
    <property type="entry name" value="Replication factor C subunit 4"/>
    <property type="match status" value="1"/>
</dbReference>
<feature type="domain" description="AAA+ ATPase" evidence="8">
    <location>
        <begin position="45"/>
        <end position="171"/>
    </location>
</feature>
<evidence type="ECO:0000256" key="5">
    <source>
        <dbReference type="ARBA" id="ARBA00022840"/>
    </source>
</evidence>
<evidence type="ECO:0000313" key="10">
    <source>
        <dbReference type="Proteomes" id="UP000193922"/>
    </source>
</evidence>
<dbReference type="GO" id="GO:0031391">
    <property type="term" value="C:Elg1 RFC-like complex"/>
    <property type="evidence" value="ECO:0007669"/>
    <property type="project" value="TreeGrafter"/>
</dbReference>
<keyword evidence="6" id="KW-0539">Nucleus</keyword>
<comment type="similarity">
    <text evidence="2">Belongs to the activator 1 small subunits family.</text>
</comment>
<dbReference type="GeneID" id="63801359"/>
<dbReference type="InterPro" id="IPR008921">
    <property type="entry name" value="DNA_pol3_clamp-load_cplx_C"/>
</dbReference>
<dbReference type="GO" id="GO:0005663">
    <property type="term" value="C:DNA replication factor C complex"/>
    <property type="evidence" value="ECO:0007669"/>
    <property type="project" value="TreeGrafter"/>
</dbReference>
<dbReference type="SMART" id="SM00382">
    <property type="entry name" value="AAA"/>
    <property type="match status" value="1"/>
</dbReference>
<dbReference type="STRING" id="61395.A0A1Y1WML5"/>
<dbReference type="InterPro" id="IPR003959">
    <property type="entry name" value="ATPase_AAA_core"/>
</dbReference>
<dbReference type="SUPFAM" id="SSF48019">
    <property type="entry name" value="post-AAA+ oligomerization domain-like"/>
    <property type="match status" value="1"/>
</dbReference>
<dbReference type="NCBIfam" id="NF001679">
    <property type="entry name" value="PRK00440.1"/>
    <property type="match status" value="1"/>
</dbReference>
<evidence type="ECO:0000256" key="2">
    <source>
        <dbReference type="ARBA" id="ARBA00005378"/>
    </source>
</evidence>
<dbReference type="AlphaFoldDB" id="A0A1Y1WML5"/>
<organism evidence="9 10">
    <name type="scientific">Linderina pennispora</name>
    <dbReference type="NCBI Taxonomy" id="61395"/>
    <lineage>
        <taxon>Eukaryota</taxon>
        <taxon>Fungi</taxon>
        <taxon>Fungi incertae sedis</taxon>
        <taxon>Zoopagomycota</taxon>
        <taxon>Kickxellomycotina</taxon>
        <taxon>Kickxellomycetes</taxon>
        <taxon>Kickxellales</taxon>
        <taxon>Kickxellaceae</taxon>
        <taxon>Linderina</taxon>
    </lineage>
</organism>
<evidence type="ECO:0000256" key="1">
    <source>
        <dbReference type="ARBA" id="ARBA00004123"/>
    </source>
</evidence>
<dbReference type="Pfam" id="PF00004">
    <property type="entry name" value="AAA"/>
    <property type="match status" value="1"/>
</dbReference>
<dbReference type="PANTHER" id="PTHR11669">
    <property type="entry name" value="REPLICATION FACTOR C / DNA POLYMERASE III GAMMA-TAU SUBUNIT"/>
    <property type="match status" value="1"/>
</dbReference>
<dbReference type="OrthoDB" id="4199794at2759"/>
<evidence type="ECO:0000313" key="9">
    <source>
        <dbReference type="EMBL" id="ORX74763.1"/>
    </source>
</evidence>
<evidence type="ECO:0000256" key="4">
    <source>
        <dbReference type="ARBA" id="ARBA00022741"/>
    </source>
</evidence>
<dbReference type="Gene3D" id="1.20.272.10">
    <property type="match status" value="1"/>
</dbReference>
<dbReference type="GO" id="GO:0003689">
    <property type="term" value="F:DNA clamp loader activity"/>
    <property type="evidence" value="ECO:0007669"/>
    <property type="project" value="TreeGrafter"/>
</dbReference>
<comment type="subcellular location">
    <subcellularLocation>
        <location evidence="1">Nucleus</location>
    </subcellularLocation>
</comment>
<keyword evidence="5" id="KW-0067">ATP-binding</keyword>
<reference evidence="9 10" key="1">
    <citation type="submission" date="2016-07" db="EMBL/GenBank/DDBJ databases">
        <title>Pervasive Adenine N6-methylation of Active Genes in Fungi.</title>
        <authorList>
            <consortium name="DOE Joint Genome Institute"/>
            <person name="Mondo S.J."/>
            <person name="Dannebaum R.O."/>
            <person name="Kuo R.C."/>
            <person name="Labutti K."/>
            <person name="Haridas S."/>
            <person name="Kuo A."/>
            <person name="Salamov A."/>
            <person name="Ahrendt S.R."/>
            <person name="Lipzen A."/>
            <person name="Sullivan W."/>
            <person name="Andreopoulos W.B."/>
            <person name="Clum A."/>
            <person name="Lindquist E."/>
            <person name="Daum C."/>
            <person name="Ramamoorthy G.K."/>
            <person name="Gryganskyi A."/>
            <person name="Culley D."/>
            <person name="Magnuson J.K."/>
            <person name="James T.Y."/>
            <person name="O'Malley M.A."/>
            <person name="Stajich J.E."/>
            <person name="Spatafora J.W."/>
            <person name="Visel A."/>
            <person name="Grigoriev I.V."/>
        </authorList>
    </citation>
    <scope>NUCLEOTIDE SEQUENCE [LARGE SCALE GENOMIC DNA]</scope>
    <source>
        <strain evidence="9 10">ATCC 12442</strain>
    </source>
</reference>
<evidence type="ECO:0000256" key="6">
    <source>
        <dbReference type="ARBA" id="ARBA00023242"/>
    </source>
</evidence>
<dbReference type="CDD" id="cd18140">
    <property type="entry name" value="HLD_clamp_RFC"/>
    <property type="match status" value="1"/>
</dbReference>
<dbReference type="FunFam" id="3.40.50.300:FF:000107">
    <property type="entry name" value="Replication factor C subunit 4"/>
    <property type="match status" value="1"/>
</dbReference>
<dbReference type="GO" id="GO:0031390">
    <property type="term" value="C:Ctf18 RFC-like complex"/>
    <property type="evidence" value="ECO:0007669"/>
    <property type="project" value="TreeGrafter"/>
</dbReference>
<protein>
    <recommendedName>
        <fullName evidence="7">Replication factor C subunit 4</fullName>
    </recommendedName>
</protein>
<dbReference type="Gene3D" id="3.40.50.300">
    <property type="entry name" value="P-loop containing nucleotide triphosphate hydrolases"/>
    <property type="match status" value="1"/>
</dbReference>
<dbReference type="GO" id="GO:0005524">
    <property type="term" value="F:ATP binding"/>
    <property type="evidence" value="ECO:0007669"/>
    <property type="project" value="UniProtKB-KW"/>
</dbReference>
<dbReference type="InterPro" id="IPR013748">
    <property type="entry name" value="Rep_factorC_C"/>
</dbReference>